<feature type="region of interest" description="Disordered" evidence="1">
    <location>
        <begin position="674"/>
        <end position="735"/>
    </location>
</feature>
<dbReference type="STRING" id="1471761.B0W44_07505"/>
<feature type="signal peptide" evidence="3">
    <location>
        <begin position="1"/>
        <end position="25"/>
    </location>
</feature>
<feature type="chain" id="PRO_5014546676" evidence="3">
    <location>
        <begin position="26"/>
        <end position="735"/>
    </location>
</feature>
<reference evidence="5" key="2">
    <citation type="submission" date="2017-02" db="EMBL/GenBank/DDBJ databases">
        <authorList>
            <person name="Peterson S.W."/>
        </authorList>
    </citation>
    <scope>NUCLEOTIDE SEQUENCE</scope>
    <source>
        <strain evidence="5">SG-1</strain>
    </source>
</reference>
<keyword evidence="6" id="KW-1185">Reference proteome</keyword>
<gene>
    <name evidence="4" type="ORF">B0W44_07505</name>
    <name evidence="5" type="ORF">B0W44_15805</name>
</gene>
<feature type="transmembrane region" description="Helical" evidence="2">
    <location>
        <begin position="166"/>
        <end position="184"/>
    </location>
</feature>
<dbReference type="KEGG" id="ntr:B0W44_07505"/>
<dbReference type="AlphaFoldDB" id="A0A1U9KAI8"/>
<feature type="compositionally biased region" description="Basic and acidic residues" evidence="1">
    <location>
        <begin position="704"/>
        <end position="716"/>
    </location>
</feature>
<keyword evidence="2" id="KW-0472">Membrane</keyword>
<feature type="transmembrane region" description="Helical" evidence="2">
    <location>
        <begin position="238"/>
        <end position="261"/>
    </location>
</feature>
<evidence type="ECO:0000256" key="2">
    <source>
        <dbReference type="SAM" id="Phobius"/>
    </source>
</evidence>
<evidence type="ECO:0000313" key="6">
    <source>
        <dbReference type="Proteomes" id="UP000188603"/>
    </source>
</evidence>
<feature type="transmembrane region" description="Helical" evidence="2">
    <location>
        <begin position="135"/>
        <end position="154"/>
    </location>
</feature>
<evidence type="ECO:0000256" key="1">
    <source>
        <dbReference type="SAM" id="MobiDB-lite"/>
    </source>
</evidence>
<feature type="transmembrane region" description="Helical" evidence="2">
    <location>
        <begin position="300"/>
        <end position="320"/>
    </location>
</feature>
<dbReference type="EMBL" id="CP019699">
    <property type="protein sequence ID" value="AQS55653.1"/>
    <property type="molecule type" value="Genomic_DNA"/>
</dbReference>
<evidence type="ECO:0000313" key="5">
    <source>
        <dbReference type="EMBL" id="AQS56993.1"/>
    </source>
</evidence>
<feature type="transmembrane region" description="Helical" evidence="2">
    <location>
        <begin position="268"/>
        <end position="288"/>
    </location>
</feature>
<evidence type="ECO:0000256" key="3">
    <source>
        <dbReference type="SAM" id="SignalP"/>
    </source>
</evidence>
<dbReference type="EMBL" id="CP019699">
    <property type="protein sequence ID" value="AQS56993.1"/>
    <property type="molecule type" value="Genomic_DNA"/>
</dbReference>
<dbReference type="KEGG" id="ntr:B0W44_15805"/>
<dbReference type="OrthoDB" id="2476181at2"/>
<accession>A0A1U9KAI8</accession>
<feature type="region of interest" description="Disordered" evidence="1">
    <location>
        <begin position="382"/>
        <end position="407"/>
    </location>
</feature>
<dbReference type="PROSITE" id="PS51257">
    <property type="entry name" value="PROKAR_LIPOPROTEIN"/>
    <property type="match status" value="1"/>
</dbReference>
<keyword evidence="2" id="KW-1133">Transmembrane helix</keyword>
<dbReference type="Proteomes" id="UP000188603">
    <property type="component" value="Chromosome"/>
</dbReference>
<feature type="compositionally biased region" description="Polar residues" evidence="1">
    <location>
        <begin position="684"/>
        <end position="699"/>
    </location>
</feature>
<keyword evidence="3" id="KW-0732">Signal</keyword>
<protein>
    <submittedName>
        <fullName evidence="5">Uncharacterized protein</fullName>
    </submittedName>
</protein>
<reference evidence="5 6" key="1">
    <citation type="journal article" date="2015" name="Int. J. Syst. Evol. Microbiol.">
        <title>Novibacillus thermophilus gen. nov., sp. nov., a Gram-staining-negative and moderately thermophilic member of the family Thermoactinomycetaceae.</title>
        <authorList>
            <person name="Yang G."/>
            <person name="Chen J."/>
            <person name="Zhou S."/>
        </authorList>
    </citation>
    <scope>NUCLEOTIDE SEQUENCE [LARGE SCALE GENOMIC DNA]</scope>
    <source>
        <strain evidence="5 6">SG-1</strain>
    </source>
</reference>
<dbReference type="RefSeq" id="WP_077719522.1">
    <property type="nucleotide sequence ID" value="NZ_CP019699.1"/>
</dbReference>
<feature type="compositionally biased region" description="Basic and acidic residues" evidence="1">
    <location>
        <begin position="725"/>
        <end position="735"/>
    </location>
</feature>
<evidence type="ECO:0000313" key="4">
    <source>
        <dbReference type="EMBL" id="AQS55653.1"/>
    </source>
</evidence>
<keyword evidence="2" id="KW-0812">Transmembrane</keyword>
<organism evidence="5 6">
    <name type="scientific">Novibacillus thermophilus</name>
    <dbReference type="NCBI Taxonomy" id="1471761"/>
    <lineage>
        <taxon>Bacteria</taxon>
        <taxon>Bacillati</taxon>
        <taxon>Bacillota</taxon>
        <taxon>Bacilli</taxon>
        <taxon>Bacillales</taxon>
        <taxon>Thermoactinomycetaceae</taxon>
        <taxon>Novibacillus</taxon>
    </lineage>
</organism>
<proteinExistence type="predicted"/>
<sequence>MWKRRASAFLVIIILVMGCAPTVSAQEDVKLNQAEQYISDGLFGTEEEEGENDGPGWPVNKMIEGVSWFLGDLVTGFIEALGLADPGQLIFNNSTAIGKAVSDTKDKEKASIYNTFTPSTWKIIDTFYEIVRGTIIYLLVVALAIWGFLFVFRSESTLGQYNIGEMLKGFVTFFVLMLGMSYFIELFFTVNDLMVKWAKSVVGSFNLSNGVKITADGVSFLNIILAATGTKVYSETNLVLGTIALLVVLLIMVVIIGLINYQYAVRMVSIGILIIIYPIVAFASIFPARQKAFDLWAREFASQVFMNGAHAIIWAFFLLLLYNKASFWILIPMLFSIPALTSLVRIMFGAQMPSGTLGAVGGAMGAGTVMAVTSMVRSLQGKGTAKGGSESVIKGTGGSETGKGENVKALPKTRSTNVAGAQNRAGFRHAFRKGMGQLGDRAKTAGKLMTAVGAGTGAGMMVAAATGDERATGTASAVTGLMGLAQHKPELPMEDADTDDIPLSDKLASDFNHLNAEQRQELQRLFPNVNFEDLEKKTAPLASKLAKQVQGLTPEKQKAIQELFPRVQFNNRSPNAVASQLASEYRNASPDIQKQLAHMIPALNDYGQLPEKTQSRIAADLLNTDSAREDVADKAVMSFKEMTPEQQQRAVHLIPSLKEHVMPKGQENAENVAEPTHYRPTGPSVKQQQTQRGVSQRNQPDVIDEPHYKDAQKHIDIQPPFPDQTVDRSHPPSKR</sequence>
<feature type="transmembrane region" description="Helical" evidence="2">
    <location>
        <begin position="327"/>
        <end position="348"/>
    </location>
</feature>
<name>A0A1U9KAI8_9BACL</name>